<evidence type="ECO:0000256" key="3">
    <source>
        <dbReference type="PROSITE-ProRule" id="PRU00023"/>
    </source>
</evidence>
<dbReference type="Proteomes" id="UP001166093">
    <property type="component" value="Unassembled WGS sequence"/>
</dbReference>
<dbReference type="InterPro" id="IPR036770">
    <property type="entry name" value="Ankyrin_rpt-contain_sf"/>
</dbReference>
<proteinExistence type="predicted"/>
<reference evidence="5" key="1">
    <citation type="journal article" date="2021" name="Cell">
        <title>Tracing the genetic footprints of vertebrate landing in non-teleost ray-finned fishes.</title>
        <authorList>
            <person name="Bi X."/>
            <person name="Wang K."/>
            <person name="Yang L."/>
            <person name="Pan H."/>
            <person name="Jiang H."/>
            <person name="Wei Q."/>
            <person name="Fang M."/>
            <person name="Yu H."/>
            <person name="Zhu C."/>
            <person name="Cai Y."/>
            <person name="He Y."/>
            <person name="Gan X."/>
            <person name="Zeng H."/>
            <person name="Yu D."/>
            <person name="Zhu Y."/>
            <person name="Jiang H."/>
            <person name="Qiu Q."/>
            <person name="Yang H."/>
            <person name="Zhang Y.E."/>
            <person name="Wang W."/>
            <person name="Zhu M."/>
            <person name="He S."/>
            <person name="Zhang G."/>
        </authorList>
    </citation>
    <scope>NUCLEOTIDE SEQUENCE</scope>
    <source>
        <strain evidence="5">Pddl_001</strain>
    </source>
</reference>
<dbReference type="PANTHER" id="PTHR24201">
    <property type="entry name" value="ANK_REP_REGION DOMAIN-CONTAINING PROTEIN"/>
    <property type="match status" value="1"/>
</dbReference>
<accession>A0ABS2XFI0</accession>
<feature type="repeat" description="ANK" evidence="3">
    <location>
        <begin position="83"/>
        <end position="115"/>
    </location>
</feature>
<dbReference type="Pfam" id="PF12796">
    <property type="entry name" value="Ank_2"/>
    <property type="match status" value="1"/>
</dbReference>
<keyword evidence="2 3" id="KW-0040">ANK repeat</keyword>
<feature type="non-terminal residue" evidence="5">
    <location>
        <position position="1"/>
    </location>
</feature>
<evidence type="ECO:0000313" key="6">
    <source>
        <dbReference type="Proteomes" id="UP001166093"/>
    </source>
</evidence>
<evidence type="ECO:0000256" key="4">
    <source>
        <dbReference type="SAM" id="MobiDB-lite"/>
    </source>
</evidence>
<dbReference type="InterPro" id="IPR050776">
    <property type="entry name" value="Ank_Repeat/CDKN_Inhibitor"/>
</dbReference>
<dbReference type="PROSITE" id="PS50088">
    <property type="entry name" value="ANK_REPEAT"/>
    <property type="match status" value="2"/>
</dbReference>
<feature type="region of interest" description="Disordered" evidence="4">
    <location>
        <begin position="291"/>
        <end position="323"/>
    </location>
</feature>
<dbReference type="EMBL" id="JAAWVQ010026484">
    <property type="protein sequence ID" value="MBN3272997.1"/>
    <property type="molecule type" value="Genomic_DNA"/>
</dbReference>
<dbReference type="Gene3D" id="1.25.40.20">
    <property type="entry name" value="Ankyrin repeat-containing domain"/>
    <property type="match status" value="1"/>
</dbReference>
<dbReference type="SUPFAM" id="SSF48403">
    <property type="entry name" value="Ankyrin repeat"/>
    <property type="match status" value="1"/>
</dbReference>
<evidence type="ECO:0000256" key="1">
    <source>
        <dbReference type="ARBA" id="ARBA00022737"/>
    </source>
</evidence>
<dbReference type="SMART" id="SM00248">
    <property type="entry name" value="ANK"/>
    <property type="match status" value="3"/>
</dbReference>
<comment type="caution">
    <text evidence="5">The sequence shown here is derived from an EMBL/GenBank/DDBJ whole genome shotgun (WGS) entry which is preliminary data.</text>
</comment>
<dbReference type="InterPro" id="IPR002110">
    <property type="entry name" value="Ankyrin_rpt"/>
</dbReference>
<evidence type="ECO:0000256" key="2">
    <source>
        <dbReference type="ARBA" id="ARBA00023043"/>
    </source>
</evidence>
<dbReference type="PROSITE" id="PS50297">
    <property type="entry name" value="ANK_REP_REGION"/>
    <property type="match status" value="2"/>
</dbReference>
<protein>
    <submittedName>
        <fullName evidence="5">ANR63 protein</fullName>
    </submittedName>
</protein>
<gene>
    <name evidence="5" type="primary">Ankrd63_1</name>
    <name evidence="5" type="ORF">GTO93_0003842</name>
</gene>
<organism evidence="5 6">
    <name type="scientific">Polyodon spathula</name>
    <name type="common">North American paddlefish</name>
    <name type="synonym">Squalus spathula</name>
    <dbReference type="NCBI Taxonomy" id="7913"/>
    <lineage>
        <taxon>Eukaryota</taxon>
        <taxon>Metazoa</taxon>
        <taxon>Chordata</taxon>
        <taxon>Craniata</taxon>
        <taxon>Vertebrata</taxon>
        <taxon>Euteleostomi</taxon>
        <taxon>Actinopterygii</taxon>
        <taxon>Chondrostei</taxon>
        <taxon>Acipenseriformes</taxon>
        <taxon>Polyodontidae</taxon>
        <taxon>Polyodon</taxon>
    </lineage>
</organism>
<feature type="non-terminal residue" evidence="5">
    <location>
        <position position="544"/>
    </location>
</feature>
<sequence length="544" mass="61148">MLRPKDLGQDSGTKTFLDAMNSGKVHLARFVLDALDGRIINSKTENGKTPLMFAICLPDPGLRMKFTRLLLEKGADVNCQEDHGRTALSLACEMGHLEVVKLLVQFSADPEIQDALGNNALMHAACSGHSQVLEFLIRAFKRLGLELDRTNHAGHSAIQVATLFGHSQCVQALNIPGHKCPGSEDQLLDMKSKELGDPRHPSRLPKQVLEKITKQFQDKCEDHLPTLFQKQLKVGDSIGLRKRVKAQNQSPDRKCQHQPFISHLKHVLHHKDSQDTKSGILFTAKQMQNCRLKNTRGNKTPESTTDSPNEEEHKESTDQQGALETFNFRVKSASFTNEKVGLFDVSDAYHRVKRGSQQLEQAVFSKRQDQGITCPLIKDIGKCVTINNTPLNRTVSEQSLEYHNDSQRAIVDSLNSDDSEVSDINERLKRTGQYQKRFSLPYYGRPDKLLAQREEISQENIPPRPARISTLGTQLFWRLTAPEFLRLVKEFPSDSASVRGQMSRTETGPLSKTHQQVNYQASIDSISGVRCEFENNGANVVYYV</sequence>
<keyword evidence="6" id="KW-1185">Reference proteome</keyword>
<feature type="repeat" description="ANK" evidence="3">
    <location>
        <begin position="46"/>
        <end position="82"/>
    </location>
</feature>
<dbReference type="PANTHER" id="PTHR24201:SF8">
    <property type="entry name" value="CYCLIN-DEPENDENT KINASE 4 INHIBITOR B"/>
    <property type="match status" value="1"/>
</dbReference>
<evidence type="ECO:0000313" key="5">
    <source>
        <dbReference type="EMBL" id="MBN3272997.1"/>
    </source>
</evidence>
<keyword evidence="1" id="KW-0677">Repeat</keyword>
<feature type="compositionally biased region" description="Polar residues" evidence="4">
    <location>
        <begin position="291"/>
        <end position="307"/>
    </location>
</feature>
<name>A0ABS2XFI0_POLSP</name>